<evidence type="ECO:0008006" key="4">
    <source>
        <dbReference type="Google" id="ProtNLM"/>
    </source>
</evidence>
<feature type="transmembrane region" description="Helical" evidence="1">
    <location>
        <begin position="132"/>
        <end position="157"/>
    </location>
</feature>
<keyword evidence="3" id="KW-1185">Reference proteome</keyword>
<name>A0A9P1MY49_9PELO</name>
<keyword evidence="1" id="KW-1133">Transmembrane helix</keyword>
<dbReference type="SUPFAM" id="SSF81321">
    <property type="entry name" value="Family A G protein-coupled receptor-like"/>
    <property type="match status" value="1"/>
</dbReference>
<comment type="caution">
    <text evidence="2">The sequence shown here is derived from an EMBL/GenBank/DDBJ whole genome shotgun (WGS) entry which is preliminary data.</text>
</comment>
<feature type="transmembrane region" description="Helical" evidence="1">
    <location>
        <begin position="290"/>
        <end position="311"/>
    </location>
</feature>
<gene>
    <name evidence="2" type="ORF">CAMP_LOCUS3677</name>
</gene>
<feature type="transmembrane region" description="Helical" evidence="1">
    <location>
        <begin position="218"/>
        <end position="237"/>
    </location>
</feature>
<evidence type="ECO:0000256" key="1">
    <source>
        <dbReference type="SAM" id="Phobius"/>
    </source>
</evidence>
<sequence>MVVPTYNISMFPEYKDISNNGGFASVYCEDDPRACQNTPWTMDGVDILEFNFYAPFLLTMFNFLVQVLNVLFLIKKNYLKTGPFYKILLILSISSVFRCIHSFLNYSIVAIYKSDAEIYQISVRSSMYIDFFFNFFLTILIFLMSLNRCLCFVSNYWNEKIFEGQKYKILIFIAFSIAILATIIGIKTSEIRRLFYVEAGFIDYSQNLDGYKTMIDRIFYIFPISSTICYIILFRYLRKQSKMVLTSRNAEQKIFAQLLVTVIFYGLICIFFEAVGILDNVLENDELILLISWLNIINYLPEISLPFMLLVSNFQFCRKSIKIEAIVSTMTSNTVK</sequence>
<proteinExistence type="predicted"/>
<organism evidence="2 3">
    <name type="scientific">Caenorhabditis angaria</name>
    <dbReference type="NCBI Taxonomy" id="860376"/>
    <lineage>
        <taxon>Eukaryota</taxon>
        <taxon>Metazoa</taxon>
        <taxon>Ecdysozoa</taxon>
        <taxon>Nematoda</taxon>
        <taxon>Chromadorea</taxon>
        <taxon>Rhabditida</taxon>
        <taxon>Rhabditina</taxon>
        <taxon>Rhabditomorpha</taxon>
        <taxon>Rhabditoidea</taxon>
        <taxon>Rhabditidae</taxon>
        <taxon>Peloderinae</taxon>
        <taxon>Caenorhabditis</taxon>
    </lineage>
</organism>
<feature type="transmembrane region" description="Helical" evidence="1">
    <location>
        <begin position="258"/>
        <end position="278"/>
    </location>
</feature>
<feature type="transmembrane region" description="Helical" evidence="1">
    <location>
        <begin position="169"/>
        <end position="186"/>
    </location>
</feature>
<accession>A0A9P1MY49</accession>
<feature type="transmembrane region" description="Helical" evidence="1">
    <location>
        <begin position="86"/>
        <end position="112"/>
    </location>
</feature>
<dbReference type="PANTHER" id="PTHR22718:SF36">
    <property type="entry name" value="G_PROTEIN_RECEP_F1_2 DOMAIN-CONTAINING PROTEIN-RELATED"/>
    <property type="match status" value="1"/>
</dbReference>
<keyword evidence="1" id="KW-0812">Transmembrane</keyword>
<evidence type="ECO:0000313" key="3">
    <source>
        <dbReference type="Proteomes" id="UP001152747"/>
    </source>
</evidence>
<reference evidence="2" key="1">
    <citation type="submission" date="2022-11" db="EMBL/GenBank/DDBJ databases">
        <authorList>
            <person name="Kikuchi T."/>
        </authorList>
    </citation>
    <scope>NUCLEOTIDE SEQUENCE</scope>
    <source>
        <strain evidence="2">PS1010</strain>
    </source>
</reference>
<dbReference type="EMBL" id="CANHGI010000002">
    <property type="protein sequence ID" value="CAI5441040.1"/>
    <property type="molecule type" value="Genomic_DNA"/>
</dbReference>
<dbReference type="Gene3D" id="1.20.1070.10">
    <property type="entry name" value="Rhodopsin 7-helix transmembrane proteins"/>
    <property type="match status" value="1"/>
</dbReference>
<dbReference type="AlphaFoldDB" id="A0A9P1MY49"/>
<evidence type="ECO:0000313" key="2">
    <source>
        <dbReference type="EMBL" id="CAI5441040.1"/>
    </source>
</evidence>
<protein>
    <recommendedName>
        <fullName evidence="4">Serpentine receptor class gamma</fullName>
    </recommendedName>
</protein>
<feature type="transmembrane region" description="Helical" evidence="1">
    <location>
        <begin position="52"/>
        <end position="74"/>
    </location>
</feature>
<dbReference type="Proteomes" id="UP001152747">
    <property type="component" value="Unassembled WGS sequence"/>
</dbReference>
<dbReference type="PANTHER" id="PTHR22718">
    <property type="entry name" value="SERPENTINE RECEPTOR, CLASS X"/>
    <property type="match status" value="1"/>
</dbReference>
<keyword evidence="1" id="KW-0472">Membrane</keyword>